<evidence type="ECO:0000256" key="1">
    <source>
        <dbReference type="SAM" id="Phobius"/>
    </source>
</evidence>
<name>A0A0N1ICT0_PAPMA</name>
<evidence type="ECO:0000313" key="3">
    <source>
        <dbReference type="Proteomes" id="UP000053240"/>
    </source>
</evidence>
<evidence type="ECO:0000313" key="2">
    <source>
        <dbReference type="EMBL" id="KPJ10818.1"/>
    </source>
</evidence>
<organism evidence="2 3">
    <name type="scientific">Papilio machaon</name>
    <name type="common">Old World swallowtail butterfly</name>
    <dbReference type="NCBI Taxonomy" id="76193"/>
    <lineage>
        <taxon>Eukaryota</taxon>
        <taxon>Metazoa</taxon>
        <taxon>Ecdysozoa</taxon>
        <taxon>Arthropoda</taxon>
        <taxon>Hexapoda</taxon>
        <taxon>Insecta</taxon>
        <taxon>Pterygota</taxon>
        <taxon>Neoptera</taxon>
        <taxon>Endopterygota</taxon>
        <taxon>Lepidoptera</taxon>
        <taxon>Glossata</taxon>
        <taxon>Ditrysia</taxon>
        <taxon>Papilionoidea</taxon>
        <taxon>Papilionidae</taxon>
        <taxon>Papilioninae</taxon>
        <taxon>Papilio</taxon>
    </lineage>
</organism>
<proteinExistence type="predicted"/>
<protein>
    <submittedName>
        <fullName evidence="2">Uncharacterized protein</fullName>
    </submittedName>
</protein>
<accession>A0A0N1ICT0</accession>
<keyword evidence="1" id="KW-1133">Transmembrane helix</keyword>
<dbReference type="EMBL" id="KQ460912">
    <property type="protein sequence ID" value="KPJ10818.1"/>
    <property type="molecule type" value="Genomic_DNA"/>
</dbReference>
<gene>
    <name evidence="2" type="ORF">RR48_01132</name>
</gene>
<dbReference type="InParanoid" id="A0A0N1ICT0"/>
<reference evidence="2 3" key="1">
    <citation type="journal article" date="2015" name="Nat. Commun.">
        <title>Outbred genome sequencing and CRISPR/Cas9 gene editing in butterflies.</title>
        <authorList>
            <person name="Li X."/>
            <person name="Fan D."/>
            <person name="Zhang W."/>
            <person name="Liu G."/>
            <person name="Zhang L."/>
            <person name="Zhao L."/>
            <person name="Fang X."/>
            <person name="Chen L."/>
            <person name="Dong Y."/>
            <person name="Chen Y."/>
            <person name="Ding Y."/>
            <person name="Zhao R."/>
            <person name="Feng M."/>
            <person name="Zhu Y."/>
            <person name="Feng Y."/>
            <person name="Jiang X."/>
            <person name="Zhu D."/>
            <person name="Xiang H."/>
            <person name="Feng X."/>
            <person name="Li S."/>
            <person name="Wang J."/>
            <person name="Zhang G."/>
            <person name="Kronforst M.R."/>
            <person name="Wang W."/>
        </authorList>
    </citation>
    <scope>NUCLEOTIDE SEQUENCE [LARGE SCALE GENOMIC DNA]</scope>
    <source>
        <strain evidence="2">Ya'a_city_454_Pm</strain>
        <tissue evidence="2">Whole body</tissue>
    </source>
</reference>
<keyword evidence="1" id="KW-0472">Membrane</keyword>
<keyword evidence="1" id="KW-0812">Transmembrane</keyword>
<dbReference type="Proteomes" id="UP000053240">
    <property type="component" value="Unassembled WGS sequence"/>
</dbReference>
<feature type="transmembrane region" description="Helical" evidence="1">
    <location>
        <begin position="120"/>
        <end position="141"/>
    </location>
</feature>
<dbReference type="AlphaFoldDB" id="A0A0N1ICT0"/>
<keyword evidence="3" id="KW-1185">Reference proteome</keyword>
<sequence>MPPIYHLDNYESCLQRSGDVYCTTHFSLVSEAPSELLDIIQEYSKDTATHFNHSKLRYGLCLLESCDSYHTREATVTTQLLEACLNRTFRDQYNLQTRVTKFSCNEYNETVENNFSDFCMGLILFTLAGLAIFSSFLDIYLPKIKLEGSYNIFKISYEIFENLESSLF</sequence>